<feature type="transmembrane region" description="Helical" evidence="1">
    <location>
        <begin position="12"/>
        <end position="36"/>
    </location>
</feature>
<evidence type="ECO:0000256" key="1">
    <source>
        <dbReference type="SAM" id="Phobius"/>
    </source>
</evidence>
<dbReference type="InterPro" id="IPR050177">
    <property type="entry name" value="Lipid_A_modif_metabolic_enz"/>
</dbReference>
<reference evidence="3 4" key="1">
    <citation type="submission" date="2020-08" db="EMBL/GenBank/DDBJ databases">
        <title>Genomic Encyclopedia of Type Strains, Phase IV (KMG-IV): sequencing the most valuable type-strain genomes for metagenomic binning, comparative biology and taxonomic classification.</title>
        <authorList>
            <person name="Goeker M."/>
        </authorList>
    </citation>
    <scope>NUCLEOTIDE SEQUENCE [LARGE SCALE GENOMIC DNA]</scope>
    <source>
        <strain evidence="3 4">DSM 16268</strain>
    </source>
</reference>
<protein>
    <submittedName>
        <fullName evidence="3">Nucleoside-diphosphate-sugar epimerase</fullName>
    </submittedName>
</protein>
<dbReference type="InterPro" id="IPR001509">
    <property type="entry name" value="Epimerase_deHydtase"/>
</dbReference>
<comment type="caution">
    <text evidence="3">The sequence shown here is derived from an EMBL/GenBank/DDBJ whole genome shotgun (WGS) entry which is preliminary data.</text>
</comment>
<organism evidence="3 4">
    <name type="scientific">Prosthecomicrobium pneumaticum</name>
    <dbReference type="NCBI Taxonomy" id="81895"/>
    <lineage>
        <taxon>Bacteria</taxon>
        <taxon>Pseudomonadati</taxon>
        <taxon>Pseudomonadota</taxon>
        <taxon>Alphaproteobacteria</taxon>
        <taxon>Hyphomicrobiales</taxon>
        <taxon>Kaistiaceae</taxon>
        <taxon>Prosthecomicrobium</taxon>
    </lineage>
</organism>
<name>A0A7W9FKD4_9HYPH</name>
<dbReference type="PANTHER" id="PTHR43245:SF55">
    <property type="entry name" value="NAD(P)-BINDING DOMAIN-CONTAINING PROTEIN"/>
    <property type="match status" value="1"/>
</dbReference>
<dbReference type="EMBL" id="JACHOO010000003">
    <property type="protein sequence ID" value="MBB5752652.1"/>
    <property type="molecule type" value="Genomic_DNA"/>
</dbReference>
<dbReference type="InterPro" id="IPR036291">
    <property type="entry name" value="NAD(P)-bd_dom_sf"/>
</dbReference>
<dbReference type="Pfam" id="PF01370">
    <property type="entry name" value="Epimerase"/>
    <property type="match status" value="1"/>
</dbReference>
<dbReference type="RefSeq" id="WP_183854643.1">
    <property type="nucleotide sequence ID" value="NZ_JACHOO010000003.1"/>
</dbReference>
<dbReference type="Gene3D" id="3.40.50.720">
    <property type="entry name" value="NAD(P)-binding Rossmann-like Domain"/>
    <property type="match status" value="1"/>
</dbReference>
<accession>A0A7W9FKD4</accession>
<evidence type="ECO:0000313" key="3">
    <source>
        <dbReference type="EMBL" id="MBB5752652.1"/>
    </source>
</evidence>
<feature type="domain" description="NAD-dependent epimerase/dehydratase" evidence="2">
    <location>
        <begin position="14"/>
        <end position="233"/>
    </location>
</feature>
<evidence type="ECO:0000259" key="2">
    <source>
        <dbReference type="Pfam" id="PF01370"/>
    </source>
</evidence>
<dbReference type="Proteomes" id="UP000523821">
    <property type="component" value="Unassembled WGS sequence"/>
</dbReference>
<keyword evidence="1" id="KW-0472">Membrane</keyword>
<dbReference type="AlphaFoldDB" id="A0A7W9FKD4"/>
<keyword evidence="1" id="KW-1133">Transmembrane helix</keyword>
<dbReference type="PANTHER" id="PTHR43245">
    <property type="entry name" value="BIFUNCTIONAL POLYMYXIN RESISTANCE PROTEIN ARNA"/>
    <property type="match status" value="1"/>
</dbReference>
<keyword evidence="4" id="KW-1185">Reference proteome</keyword>
<dbReference type="SUPFAM" id="SSF51735">
    <property type="entry name" value="NAD(P)-binding Rossmann-fold domains"/>
    <property type="match status" value="1"/>
</dbReference>
<sequence>MRPEAERLGTRSAVVFGGAGFIGGHLLAGLAASGAYRTLVSVDLAPPVRPVAGVRYRIADVTAPLAADLCPDADEVYDLAALHRTPGHPDGAYYWTNVVGALRICDFARAVAARTLVFTSSIAVYGPSETPLSEDAPLRPETAYGRSKLAAEEIHRLWRREAECRRLVIVRPGLVYGRGERGNFTRLAGLMRRGWFVYPGRRDAIKACGYVEDLVASIAFALDRREPEIVYNFGHPEPPTLEAVCGAIARVAGYRPVRLAVPAPLLSAAVLPFELADRAGLRNPLHRGRIDKLTRSTHVVPRWLIEAGFRPRFELETALADWRRTSEHADFE</sequence>
<keyword evidence="1" id="KW-0812">Transmembrane</keyword>
<proteinExistence type="predicted"/>
<gene>
    <name evidence="3" type="ORF">GGQ63_001706</name>
</gene>
<evidence type="ECO:0000313" key="4">
    <source>
        <dbReference type="Proteomes" id="UP000523821"/>
    </source>
</evidence>